<protein>
    <recommendedName>
        <fullName evidence="3">Lipoprotein</fullName>
    </recommendedName>
</protein>
<dbReference type="RefSeq" id="WP_108923210.1">
    <property type="nucleotide sequence ID" value="NZ_CP029206.1"/>
</dbReference>
<dbReference type="PROSITE" id="PS51257">
    <property type="entry name" value="PROKAR_LIPOPROTEIN"/>
    <property type="match status" value="1"/>
</dbReference>
<name>A0A2U8FI56_9PAST</name>
<reference evidence="2" key="1">
    <citation type="submission" date="2018-05" db="EMBL/GenBank/DDBJ databases">
        <title>Complete genome sequence of Actinobacillus porcitonsillarum reference strain 9953L55 (CCUG 46996).</title>
        <authorList>
            <person name="Dona V."/>
            <person name="Perreten V."/>
        </authorList>
    </citation>
    <scope>NUCLEOTIDE SEQUENCE [LARGE SCALE GENOMIC DNA]</scope>
    <source>
        <strain evidence="2">9953L55</strain>
    </source>
</reference>
<gene>
    <name evidence="1" type="ORF">DDU33_03605</name>
</gene>
<accession>A0A2U8FI56</accession>
<sequence>MQKIFKILPLVMLLGGCSVSEVINPDEYDAAKHSRLRIFSHGSNAAAFFIGVDCETNKKGTRVLADGVDVFVGAQDKQKRIGMTQTDATDYAQSKGGIFKEYVIPAGKVVNIRPSHQISRTVCRVAGKPCTIETEELCQYGFGNDVVSKGIKSIRQFFIRTITLGATDGGEPRDDSRSFIPEAGKQYEYVPNGCSVVITDITEEKVTIVNTSPFYQCPKK</sequence>
<evidence type="ECO:0000313" key="2">
    <source>
        <dbReference type="Proteomes" id="UP000244920"/>
    </source>
</evidence>
<organism evidence="1 2">
    <name type="scientific">Actinobacillus porcitonsillarum</name>
    <dbReference type="NCBI Taxonomy" id="189834"/>
    <lineage>
        <taxon>Bacteria</taxon>
        <taxon>Pseudomonadati</taxon>
        <taxon>Pseudomonadota</taxon>
        <taxon>Gammaproteobacteria</taxon>
        <taxon>Pasteurellales</taxon>
        <taxon>Pasteurellaceae</taxon>
        <taxon>Actinobacillus</taxon>
    </lineage>
</organism>
<dbReference type="EMBL" id="CP029206">
    <property type="protein sequence ID" value="AWI50635.1"/>
    <property type="molecule type" value="Genomic_DNA"/>
</dbReference>
<dbReference type="AlphaFoldDB" id="A0A2U8FI56"/>
<dbReference type="Proteomes" id="UP000244920">
    <property type="component" value="Chromosome"/>
</dbReference>
<proteinExistence type="predicted"/>
<dbReference type="KEGG" id="apor:DDU33_03605"/>
<evidence type="ECO:0000313" key="1">
    <source>
        <dbReference type="EMBL" id="AWI50635.1"/>
    </source>
</evidence>
<keyword evidence="2" id="KW-1185">Reference proteome</keyword>
<evidence type="ECO:0008006" key="3">
    <source>
        <dbReference type="Google" id="ProtNLM"/>
    </source>
</evidence>